<evidence type="ECO:0000313" key="1">
    <source>
        <dbReference type="EMBL" id="SFF17627.1"/>
    </source>
</evidence>
<sequence length="294" mass="34569">MSKFEGIDDFMNSLTPEQIEEGNKKQEAENKEMYLEFSDAYSKGCCFLCGMKLDYFNPSETCFHWFLKPSDIKKKHFKDYLFEYIGFFKLESYFRWLAHIEKPFRNINDLKCETTESKLLETTIKYKNIEWTLTYGQSDLEGHKGSQNADFPHFHLQMLVDGLPFIRFNDFHIPFSKEDLFNIELLKQDNVLFLNSQAPGMTDILENSEMLEIIEEYCTVPENEEDASLNFGTMIQMPEGKTMSGEEIAEIFEESKRTRRPVRHLMKEHFLDASIVSEVTPADGVPEKKKRMKR</sequence>
<dbReference type="AlphaFoldDB" id="A0A1I2GLA8"/>
<organism evidence="1 2">
    <name type="scientific">Sunxiuqinia elliptica</name>
    <dbReference type="NCBI Taxonomy" id="655355"/>
    <lineage>
        <taxon>Bacteria</taxon>
        <taxon>Pseudomonadati</taxon>
        <taxon>Bacteroidota</taxon>
        <taxon>Bacteroidia</taxon>
        <taxon>Marinilabiliales</taxon>
        <taxon>Prolixibacteraceae</taxon>
        <taxon>Sunxiuqinia</taxon>
    </lineage>
</organism>
<dbReference type="RefSeq" id="WP_093919445.1">
    <property type="nucleotide sequence ID" value="NZ_FONW01000003.1"/>
</dbReference>
<accession>A0A1I2GLA8</accession>
<dbReference type="Proteomes" id="UP000198964">
    <property type="component" value="Unassembled WGS sequence"/>
</dbReference>
<evidence type="ECO:0000313" key="2">
    <source>
        <dbReference type="Proteomes" id="UP000198964"/>
    </source>
</evidence>
<name>A0A1I2GLA8_9BACT</name>
<proteinExistence type="predicted"/>
<gene>
    <name evidence="1" type="ORF">SAMN05216283_1035</name>
</gene>
<protein>
    <submittedName>
        <fullName evidence="1">Uncharacterized protein</fullName>
    </submittedName>
</protein>
<keyword evidence="2" id="KW-1185">Reference proteome</keyword>
<reference evidence="1 2" key="1">
    <citation type="submission" date="2016-10" db="EMBL/GenBank/DDBJ databases">
        <authorList>
            <person name="de Groot N.N."/>
        </authorList>
    </citation>
    <scope>NUCLEOTIDE SEQUENCE [LARGE SCALE GENOMIC DNA]</scope>
    <source>
        <strain evidence="1 2">CGMCC 1.9156</strain>
    </source>
</reference>
<dbReference type="EMBL" id="FONW01000003">
    <property type="protein sequence ID" value="SFF17627.1"/>
    <property type="molecule type" value="Genomic_DNA"/>
</dbReference>